<organism evidence="1 2">
    <name type="scientific">Aristolochia fimbriata</name>
    <name type="common">White veined hardy Dutchman's pipe vine</name>
    <dbReference type="NCBI Taxonomy" id="158543"/>
    <lineage>
        <taxon>Eukaryota</taxon>
        <taxon>Viridiplantae</taxon>
        <taxon>Streptophyta</taxon>
        <taxon>Embryophyta</taxon>
        <taxon>Tracheophyta</taxon>
        <taxon>Spermatophyta</taxon>
        <taxon>Magnoliopsida</taxon>
        <taxon>Magnoliidae</taxon>
        <taxon>Piperales</taxon>
        <taxon>Aristolochiaceae</taxon>
        <taxon>Aristolochia</taxon>
    </lineage>
</organism>
<keyword evidence="2" id="KW-1185">Reference proteome</keyword>
<accession>A0AAV7FCD6</accession>
<name>A0AAV7FCD6_ARIFI</name>
<sequence length="87" mass="9573">MPPYPRQTLLRGAPAAPLSPRCSVLRGQLGVLVGAFRNRGEQAEERRHDSNVRPVFVGPETGAGMSYILNLKRLKTRFLPSPLGYAD</sequence>
<reference evidence="1 2" key="1">
    <citation type="submission" date="2021-07" db="EMBL/GenBank/DDBJ databases">
        <title>The Aristolochia fimbriata genome: insights into angiosperm evolution, floral development and chemical biosynthesis.</title>
        <authorList>
            <person name="Jiao Y."/>
        </authorList>
    </citation>
    <scope>NUCLEOTIDE SEQUENCE [LARGE SCALE GENOMIC DNA]</scope>
    <source>
        <strain evidence="1">IBCAS-2021</strain>
        <tissue evidence="1">Leaf</tissue>
    </source>
</reference>
<dbReference type="AlphaFoldDB" id="A0AAV7FCD6"/>
<dbReference type="EMBL" id="JAINDJ010000002">
    <property type="protein sequence ID" value="KAG9457501.1"/>
    <property type="molecule type" value="Genomic_DNA"/>
</dbReference>
<gene>
    <name evidence="1" type="ORF">H6P81_002009</name>
</gene>
<evidence type="ECO:0000313" key="2">
    <source>
        <dbReference type="Proteomes" id="UP000825729"/>
    </source>
</evidence>
<dbReference type="Proteomes" id="UP000825729">
    <property type="component" value="Unassembled WGS sequence"/>
</dbReference>
<comment type="caution">
    <text evidence="1">The sequence shown here is derived from an EMBL/GenBank/DDBJ whole genome shotgun (WGS) entry which is preliminary data.</text>
</comment>
<protein>
    <submittedName>
        <fullName evidence="1">Uncharacterized protein</fullName>
    </submittedName>
</protein>
<proteinExistence type="predicted"/>
<evidence type="ECO:0000313" key="1">
    <source>
        <dbReference type="EMBL" id="KAG9457501.1"/>
    </source>
</evidence>